<evidence type="ECO:0000256" key="6">
    <source>
        <dbReference type="RuleBase" id="RU364082"/>
    </source>
</evidence>
<dbReference type="Proteomes" id="UP000433788">
    <property type="component" value="Unassembled WGS sequence"/>
</dbReference>
<dbReference type="SUPFAM" id="SSF51735">
    <property type="entry name" value="NAD(P)-binding Rossmann-fold domains"/>
    <property type="match status" value="1"/>
</dbReference>
<evidence type="ECO:0000313" key="9">
    <source>
        <dbReference type="Proteomes" id="UP000433788"/>
    </source>
</evidence>
<evidence type="ECO:0000256" key="2">
    <source>
        <dbReference type="ARBA" id="ARBA00010944"/>
    </source>
</evidence>
<dbReference type="NCBIfam" id="TIGR01214">
    <property type="entry name" value="rmlD"/>
    <property type="match status" value="1"/>
</dbReference>
<comment type="catalytic activity">
    <reaction evidence="5 6">
        <text>dTDP-beta-L-rhamnose + NADP(+) = dTDP-4-dehydro-beta-L-rhamnose + NADPH + H(+)</text>
        <dbReference type="Rhea" id="RHEA:21796"/>
        <dbReference type="ChEBI" id="CHEBI:15378"/>
        <dbReference type="ChEBI" id="CHEBI:57510"/>
        <dbReference type="ChEBI" id="CHEBI:57783"/>
        <dbReference type="ChEBI" id="CHEBI:58349"/>
        <dbReference type="ChEBI" id="CHEBI:62830"/>
        <dbReference type="EC" id="1.1.1.133"/>
    </reaction>
</comment>
<dbReference type="NCBIfam" id="NF007440">
    <property type="entry name" value="PRK09987.1"/>
    <property type="match status" value="1"/>
</dbReference>
<organism evidence="8 9">
    <name type="scientific">Spiribacter salilacus</name>
    <dbReference type="NCBI Taxonomy" id="2664894"/>
    <lineage>
        <taxon>Bacteria</taxon>
        <taxon>Pseudomonadati</taxon>
        <taxon>Pseudomonadota</taxon>
        <taxon>Gammaproteobacteria</taxon>
        <taxon>Chromatiales</taxon>
        <taxon>Ectothiorhodospiraceae</taxon>
        <taxon>Spiribacter</taxon>
    </lineage>
</organism>
<dbReference type="EMBL" id="WJPP01000005">
    <property type="protein sequence ID" value="MRH79003.1"/>
    <property type="molecule type" value="Genomic_DNA"/>
</dbReference>
<dbReference type="GO" id="GO:0005829">
    <property type="term" value="C:cytosol"/>
    <property type="evidence" value="ECO:0007669"/>
    <property type="project" value="TreeGrafter"/>
</dbReference>
<evidence type="ECO:0000259" key="7">
    <source>
        <dbReference type="Pfam" id="PF04321"/>
    </source>
</evidence>
<dbReference type="InterPro" id="IPR036291">
    <property type="entry name" value="NAD(P)-bd_dom_sf"/>
</dbReference>
<comment type="caution">
    <text evidence="8">The sequence shown here is derived from an EMBL/GenBank/DDBJ whole genome shotgun (WGS) entry which is preliminary data.</text>
</comment>
<keyword evidence="6" id="KW-0521">NADP</keyword>
<proteinExistence type="inferred from homology"/>
<evidence type="ECO:0000256" key="3">
    <source>
        <dbReference type="ARBA" id="ARBA00012929"/>
    </source>
</evidence>
<evidence type="ECO:0000256" key="1">
    <source>
        <dbReference type="ARBA" id="ARBA00004781"/>
    </source>
</evidence>
<evidence type="ECO:0000256" key="4">
    <source>
        <dbReference type="ARBA" id="ARBA00017099"/>
    </source>
</evidence>
<dbReference type="UniPathway" id="UPA00124"/>
<dbReference type="InterPro" id="IPR005913">
    <property type="entry name" value="dTDP_dehydrorham_reduct"/>
</dbReference>
<dbReference type="GO" id="GO:0009243">
    <property type="term" value="P:O antigen biosynthetic process"/>
    <property type="evidence" value="ECO:0007669"/>
    <property type="project" value="UniProtKB-UniPathway"/>
</dbReference>
<comment type="function">
    <text evidence="6">Catalyzes the reduction of dTDP-6-deoxy-L-lyxo-4-hexulose to yield dTDP-L-rhamnose.</text>
</comment>
<dbReference type="PANTHER" id="PTHR10491">
    <property type="entry name" value="DTDP-4-DEHYDRORHAMNOSE REDUCTASE"/>
    <property type="match status" value="1"/>
</dbReference>
<dbReference type="CDD" id="cd05254">
    <property type="entry name" value="dTDP_HR_like_SDR_e"/>
    <property type="match status" value="1"/>
</dbReference>
<comment type="pathway">
    <text evidence="1 6">Carbohydrate biosynthesis; dTDP-L-rhamnose biosynthesis.</text>
</comment>
<dbReference type="UniPathway" id="UPA00281"/>
<evidence type="ECO:0000256" key="5">
    <source>
        <dbReference type="ARBA" id="ARBA00048200"/>
    </source>
</evidence>
<name>A0A6N7QUF9_9GAMM</name>
<evidence type="ECO:0000313" key="8">
    <source>
        <dbReference type="EMBL" id="MRH79003.1"/>
    </source>
</evidence>
<comment type="cofactor">
    <cofactor evidence="6">
        <name>Mg(2+)</name>
        <dbReference type="ChEBI" id="CHEBI:18420"/>
    </cofactor>
    <text evidence="6">Binds 1 Mg(2+) ion per monomer.</text>
</comment>
<accession>A0A6N7QUF9</accession>
<dbReference type="InterPro" id="IPR029903">
    <property type="entry name" value="RmlD-like-bd"/>
</dbReference>
<dbReference type="AlphaFoldDB" id="A0A6N7QUF9"/>
<sequence>MGRAGGQRRLSRLGRAAIRGGALSQPTVRIALTGATGQVGFELRRALAPLGEVIVLDRAQADLSDATALKAALRAIAPSVIVNPAAYTAVDKAESEPELAKAINATAPAVMGEVAAALGALVVHYSTDYVFDGALAKPYQETDTTHPQSVYGQTKWAGEQALAATGADYWIFRTAWVIGARGHNFARTMLRLAAERDSLQVVSDQVGTPTTAALIADVTAQALHQRLQQGAAAGPNGVYHLTAAGHTSWHGLACHVITKALAAGHTLKVTPDQIAAITTAQFPTPAPRPADSRLSTTKLENTFGLTLPDWRVALDHTLEQIL</sequence>
<dbReference type="EC" id="1.1.1.133" evidence="3 6"/>
<gene>
    <name evidence="8" type="primary">rfbD</name>
    <name evidence="8" type="ORF">GH984_09850</name>
</gene>
<dbReference type="PANTHER" id="PTHR10491:SF4">
    <property type="entry name" value="METHIONINE ADENOSYLTRANSFERASE 2 SUBUNIT BETA"/>
    <property type="match status" value="1"/>
</dbReference>
<dbReference type="Pfam" id="PF04321">
    <property type="entry name" value="RmlD_sub_bind"/>
    <property type="match status" value="1"/>
</dbReference>
<protein>
    <recommendedName>
        <fullName evidence="4 6">dTDP-4-dehydrorhamnose reductase</fullName>
        <ecNumber evidence="3 6">1.1.1.133</ecNumber>
    </recommendedName>
</protein>
<dbReference type="GO" id="GO:0008831">
    <property type="term" value="F:dTDP-4-dehydrorhamnose reductase activity"/>
    <property type="evidence" value="ECO:0007669"/>
    <property type="project" value="UniProtKB-EC"/>
</dbReference>
<comment type="similarity">
    <text evidence="2 6">Belongs to the dTDP-4-dehydrorhamnose reductase family.</text>
</comment>
<dbReference type="GO" id="GO:0019305">
    <property type="term" value="P:dTDP-rhamnose biosynthetic process"/>
    <property type="evidence" value="ECO:0007669"/>
    <property type="project" value="UniProtKB-UniPathway"/>
</dbReference>
<dbReference type="Gene3D" id="3.40.50.720">
    <property type="entry name" value="NAD(P)-binding Rossmann-like Domain"/>
    <property type="match status" value="1"/>
</dbReference>
<feature type="domain" description="RmlD-like substrate binding" evidence="7">
    <location>
        <begin position="29"/>
        <end position="320"/>
    </location>
</feature>
<keyword evidence="6 8" id="KW-0560">Oxidoreductase</keyword>
<reference evidence="8 9" key="1">
    <citation type="submission" date="2019-11" db="EMBL/GenBank/DDBJ databases">
        <authorList>
            <person name="Zhang X.Y."/>
        </authorList>
    </citation>
    <scope>NUCLEOTIDE SEQUENCE [LARGE SCALE GENOMIC DNA]</scope>
    <source>
        <strain evidence="8 9">C176</strain>
    </source>
</reference>
<keyword evidence="9" id="KW-1185">Reference proteome</keyword>
<dbReference type="Gene3D" id="3.90.25.10">
    <property type="entry name" value="UDP-galactose 4-epimerase, domain 1"/>
    <property type="match status" value="1"/>
</dbReference>